<feature type="signal peptide" evidence="2">
    <location>
        <begin position="1"/>
        <end position="19"/>
    </location>
</feature>
<dbReference type="RefSeq" id="WP_005371747.1">
    <property type="nucleotide sequence ID" value="NZ_CH902602.1"/>
</dbReference>
<protein>
    <submittedName>
        <fullName evidence="4">Putative binding protein component ofABC transporter</fullName>
    </submittedName>
</protein>
<dbReference type="SUPFAM" id="SSF53850">
    <property type="entry name" value="Periplasmic binding protein-like II"/>
    <property type="match status" value="1"/>
</dbReference>
<name>Q1ZLD7_PHOAS</name>
<dbReference type="InterPro" id="IPR030678">
    <property type="entry name" value="Peptide/Ni-bd"/>
</dbReference>
<feature type="domain" description="Solute-binding protein family 5" evidence="3">
    <location>
        <begin position="89"/>
        <end position="483"/>
    </location>
</feature>
<reference evidence="4 5" key="1">
    <citation type="journal article" date="2009" name="Proc. Natl. Acad. Sci. U.S.A.">
        <title>The genomic basis of trophic strategy in marine bacteria.</title>
        <authorList>
            <person name="Lauro F.M."/>
            <person name="McDougald D."/>
            <person name="Thomas T."/>
            <person name="Williams T.J."/>
            <person name="Egan S."/>
            <person name="Rice S."/>
            <person name="DeMaere M.Z."/>
            <person name="Ting L."/>
            <person name="Ertan H."/>
            <person name="Johnson J."/>
            <person name="Ferriera S."/>
            <person name="Lapidus A."/>
            <person name="Anderson I."/>
            <person name="Kyrpides N."/>
            <person name="Munk A.C."/>
            <person name="Detter C."/>
            <person name="Han C.S."/>
            <person name="Brown M.V."/>
            <person name="Robb F.T."/>
            <person name="Kjelleberg S."/>
            <person name="Cavicchioli R."/>
        </authorList>
    </citation>
    <scope>NUCLEOTIDE SEQUENCE [LARGE SCALE GENOMIC DNA]</scope>
    <source>
        <strain evidence="4 5">S14</strain>
    </source>
</reference>
<sequence>MIRQILTATAVLLPNLSWADLPSKVEWITNNNEPLFASSDAIFGGILRTHISSFPQTFRTVGPDGNGEFRVWLLDGQPQLLQRHPDTQKYIPDLATHWAFGEDKKTIYVKLNPDAKWSDGKPLKASDYIYMLQFYLSKDIVDPWYNTFYSEYFERITALDEHTLEIVFATEKDEADLLYGIHRLKPRPEHFYTPTKDENNDGVDDDFVRRFNFKAEPTLGAYHVGKIKKGKSITMEHVGEDWWGYGNRYYKGRYNVEKIRIKVIRDSDIAFKHFQKGDLDIFYLGRPELWHEKSDSKPFKNGYIHKFWGYSEPEIGAGSFWLNTDKPLLDNIHIRTGIAYALDIDGLNKNVLRGDFVRKPHGLGIGQGNFSNQKLKPLPFEPNKAIVEFEKAGFTTVGSDGIRLNDKKQRLSFAFTYSHQVVTPRLAYLKEQAKLAGLEIKMNLIDGSSAFKYALEKKHDVSFHSMGTAPQPQYWEYFHSANAGKVQNNNFTNFSTPELDLLIMNFRNALSTQDKERYSRQIQAVVHDATVVIPGLMAPYTREAYWRWMKYPEQPMQKKTQMLFTHGGLRDLGVYWIDNDVKKETKAAVKKDHSFGSKTVIDDKYKPN</sequence>
<dbReference type="eggNOG" id="COG4166">
    <property type="taxonomic scope" value="Bacteria"/>
</dbReference>
<dbReference type="HOGENOM" id="CLU_026689_0_0_6"/>
<dbReference type="InterPro" id="IPR000914">
    <property type="entry name" value="SBP_5_dom"/>
</dbReference>
<dbReference type="EMBL" id="AAOJ01000011">
    <property type="protein sequence ID" value="EAS63080.1"/>
    <property type="molecule type" value="Genomic_DNA"/>
</dbReference>
<proteinExistence type="predicted"/>
<evidence type="ECO:0000313" key="4">
    <source>
        <dbReference type="EMBL" id="EAS63080.1"/>
    </source>
</evidence>
<evidence type="ECO:0000259" key="3">
    <source>
        <dbReference type="Pfam" id="PF00496"/>
    </source>
</evidence>
<dbReference type="Gene3D" id="3.10.105.10">
    <property type="entry name" value="Dipeptide-binding Protein, Domain 3"/>
    <property type="match status" value="1"/>
</dbReference>
<dbReference type="Proteomes" id="UP000001603">
    <property type="component" value="Unassembled WGS sequence"/>
</dbReference>
<gene>
    <name evidence="4" type="ORF">VAS14_21161</name>
</gene>
<dbReference type="GO" id="GO:0043190">
    <property type="term" value="C:ATP-binding cassette (ABC) transporter complex"/>
    <property type="evidence" value="ECO:0007669"/>
    <property type="project" value="InterPro"/>
</dbReference>
<dbReference type="GO" id="GO:1904680">
    <property type="term" value="F:peptide transmembrane transporter activity"/>
    <property type="evidence" value="ECO:0007669"/>
    <property type="project" value="TreeGrafter"/>
</dbReference>
<dbReference type="PANTHER" id="PTHR30290:SF64">
    <property type="entry name" value="ABC TRANSPORTER PERIPLASMIC BINDING PROTEIN"/>
    <property type="match status" value="1"/>
</dbReference>
<dbReference type="OrthoDB" id="9801912at2"/>
<dbReference type="GO" id="GO:0030288">
    <property type="term" value="C:outer membrane-bounded periplasmic space"/>
    <property type="evidence" value="ECO:0007669"/>
    <property type="project" value="TreeGrafter"/>
</dbReference>
<accession>Q1ZLD7</accession>
<dbReference type="Gene3D" id="3.40.190.10">
    <property type="entry name" value="Periplasmic binding protein-like II"/>
    <property type="match status" value="1"/>
</dbReference>
<evidence type="ECO:0000256" key="2">
    <source>
        <dbReference type="SAM" id="SignalP"/>
    </source>
</evidence>
<dbReference type="PANTHER" id="PTHR30290">
    <property type="entry name" value="PERIPLASMIC BINDING COMPONENT OF ABC TRANSPORTER"/>
    <property type="match status" value="1"/>
</dbReference>
<dbReference type="AlphaFoldDB" id="Q1ZLD7"/>
<organism evidence="4 5">
    <name type="scientific">Photobacterium angustum (strain S14 / CCUG 15956)</name>
    <name type="common">Vibrio sp. (strain S14 / CCUG 15956)</name>
    <dbReference type="NCBI Taxonomy" id="314292"/>
    <lineage>
        <taxon>Bacteria</taxon>
        <taxon>Pseudomonadati</taxon>
        <taxon>Pseudomonadota</taxon>
        <taxon>Gammaproteobacteria</taxon>
        <taxon>Vibrionales</taxon>
        <taxon>Vibrionaceae</taxon>
        <taxon>Photobacterium</taxon>
    </lineage>
</organism>
<keyword evidence="1 2" id="KW-0732">Signal</keyword>
<dbReference type="GO" id="GO:0042884">
    <property type="term" value="P:microcin transport"/>
    <property type="evidence" value="ECO:0007669"/>
    <property type="project" value="TreeGrafter"/>
</dbReference>
<dbReference type="GO" id="GO:0015833">
    <property type="term" value="P:peptide transport"/>
    <property type="evidence" value="ECO:0007669"/>
    <property type="project" value="TreeGrafter"/>
</dbReference>
<feature type="chain" id="PRO_5004198939" evidence="2">
    <location>
        <begin position="20"/>
        <end position="608"/>
    </location>
</feature>
<dbReference type="PIRSF" id="PIRSF002741">
    <property type="entry name" value="MppA"/>
    <property type="match status" value="1"/>
</dbReference>
<dbReference type="InterPro" id="IPR039424">
    <property type="entry name" value="SBP_5"/>
</dbReference>
<dbReference type="Pfam" id="PF00496">
    <property type="entry name" value="SBP_bac_5"/>
    <property type="match status" value="1"/>
</dbReference>
<evidence type="ECO:0000256" key="1">
    <source>
        <dbReference type="ARBA" id="ARBA00022729"/>
    </source>
</evidence>
<comment type="caution">
    <text evidence="4">The sequence shown here is derived from an EMBL/GenBank/DDBJ whole genome shotgun (WGS) entry which is preliminary data.</text>
</comment>
<dbReference type="CDD" id="cd08497">
    <property type="entry name" value="MbnE-like"/>
    <property type="match status" value="1"/>
</dbReference>
<evidence type="ECO:0000313" key="5">
    <source>
        <dbReference type="Proteomes" id="UP000001603"/>
    </source>
</evidence>